<dbReference type="Gene3D" id="1.20.1250.20">
    <property type="entry name" value="MFS general substrate transporter like domains"/>
    <property type="match status" value="1"/>
</dbReference>
<keyword evidence="6" id="KW-1185">Reference proteome</keyword>
<feature type="region of interest" description="Disordered" evidence="2">
    <location>
        <begin position="483"/>
        <end position="545"/>
    </location>
</feature>
<feature type="transmembrane region" description="Helical" evidence="3">
    <location>
        <begin position="63"/>
        <end position="84"/>
    </location>
</feature>
<dbReference type="Pfam" id="PF07690">
    <property type="entry name" value="MFS_1"/>
    <property type="match status" value="2"/>
</dbReference>
<comment type="subcellular location">
    <subcellularLocation>
        <location evidence="1">Membrane</location>
        <topology evidence="1">Multi-pass membrane protein</topology>
    </subcellularLocation>
</comment>
<proteinExistence type="predicted"/>
<dbReference type="STRING" id="212818.A0A0D1ZKZ8"/>
<sequence>MSALVKPLSWFYHEFGIVSIHSTGLNAYLIILARTVRMFAYGTNSLILAIFFSSLSYSDHQIGIFMTLTLLGDVFLGTFLTLIADRVGRRKVLLSGSFLMVLSGIVFAVFENFWILLLAAVLGVISITGGDFGPFRSIEESVLSQLTTPSTRADVLAWYVTTSSLGSSIGSEASGRFIQALKNRDGWSDVEIYHSLFWVYAIMGVINALLVLSLSSACELQSSDSAESYTQVPQDENDNDIDNDNDRDTQRHHTSAARLDEANLSTLSDATTSQPGWWHRIQSWFSTRLTQISRPTRHIMYKLWFMLVIDSLADGMVPYSLTNYYMDTKFHPAKSTLGDITSVAYFFGAFGAVFAGPLARKIGLINTMVFTHVPSSAAVLLFPLPSRLWLTAALLMVRAGLNNMDQAPRSAFIAAVVLPAERTAVMGITSMLRTLASMAGPTLTGVLAANDHFWIAFVAAGICRLVYDFGLYALFVNVKVDQGQGPDAEKDHPGSRPRDEEDGDMSLEMDSLVDSEDGRGSPSASPHTDLVVDDDGKTRPNQPLS</sequence>
<dbReference type="OMA" id="HATFWVY"/>
<feature type="compositionally biased region" description="Acidic residues" evidence="2">
    <location>
        <begin position="500"/>
        <end position="515"/>
    </location>
</feature>
<dbReference type="PANTHER" id="PTHR23520:SF5">
    <property type="entry name" value="TRANSPORTER, PUTATIVE (AFU_ORTHOLOGUE AFUA_3G04000)-RELATED"/>
    <property type="match status" value="1"/>
</dbReference>
<evidence type="ECO:0000313" key="5">
    <source>
        <dbReference type="EMBL" id="KIV94589.1"/>
    </source>
</evidence>
<keyword evidence="3" id="KW-1133">Transmembrane helix</keyword>
<organism evidence="5 6">
    <name type="scientific">Exophiala mesophila</name>
    <name type="common">Black yeast-like fungus</name>
    <dbReference type="NCBI Taxonomy" id="212818"/>
    <lineage>
        <taxon>Eukaryota</taxon>
        <taxon>Fungi</taxon>
        <taxon>Dikarya</taxon>
        <taxon>Ascomycota</taxon>
        <taxon>Pezizomycotina</taxon>
        <taxon>Eurotiomycetes</taxon>
        <taxon>Chaetothyriomycetidae</taxon>
        <taxon>Chaetothyriales</taxon>
        <taxon>Herpotrichiellaceae</taxon>
        <taxon>Exophiala</taxon>
    </lineage>
</organism>
<reference evidence="5 6" key="1">
    <citation type="submission" date="2015-01" db="EMBL/GenBank/DDBJ databases">
        <title>The Genome Sequence of Exophiala mesophila CBS40295.</title>
        <authorList>
            <consortium name="The Broad Institute Genomics Platform"/>
            <person name="Cuomo C."/>
            <person name="de Hoog S."/>
            <person name="Gorbushina A."/>
            <person name="Stielow B."/>
            <person name="Teixiera M."/>
            <person name="Abouelleil A."/>
            <person name="Chapman S.B."/>
            <person name="Priest M."/>
            <person name="Young S.K."/>
            <person name="Wortman J."/>
            <person name="Nusbaum C."/>
            <person name="Birren B."/>
        </authorList>
    </citation>
    <scope>NUCLEOTIDE SEQUENCE [LARGE SCALE GENOMIC DNA]</scope>
    <source>
        <strain evidence="5 6">CBS 40295</strain>
    </source>
</reference>
<feature type="transmembrane region" description="Helical" evidence="3">
    <location>
        <begin position="303"/>
        <end position="322"/>
    </location>
</feature>
<dbReference type="GO" id="GO:0000329">
    <property type="term" value="C:fungal-type vacuole membrane"/>
    <property type="evidence" value="ECO:0007669"/>
    <property type="project" value="TreeGrafter"/>
</dbReference>
<dbReference type="InterPro" id="IPR011701">
    <property type="entry name" value="MFS"/>
</dbReference>
<dbReference type="InterPro" id="IPR036259">
    <property type="entry name" value="MFS_trans_sf"/>
</dbReference>
<dbReference type="OrthoDB" id="10027823at2759"/>
<dbReference type="SUPFAM" id="SSF103473">
    <property type="entry name" value="MFS general substrate transporter"/>
    <property type="match status" value="1"/>
</dbReference>
<feature type="compositionally biased region" description="Polar residues" evidence="2">
    <location>
        <begin position="225"/>
        <end position="234"/>
    </location>
</feature>
<dbReference type="Proteomes" id="UP000054302">
    <property type="component" value="Unassembled WGS sequence"/>
</dbReference>
<dbReference type="InterPro" id="IPR020846">
    <property type="entry name" value="MFS_dom"/>
</dbReference>
<feature type="transmembrane region" description="Helical" evidence="3">
    <location>
        <begin position="96"/>
        <end position="127"/>
    </location>
</feature>
<feature type="transmembrane region" description="Helical" evidence="3">
    <location>
        <begin position="452"/>
        <end position="475"/>
    </location>
</feature>
<feature type="transmembrane region" description="Helical" evidence="3">
    <location>
        <begin position="342"/>
        <end position="359"/>
    </location>
</feature>
<dbReference type="RefSeq" id="XP_016226163.1">
    <property type="nucleotide sequence ID" value="XM_016366645.1"/>
</dbReference>
<dbReference type="VEuPathDB" id="FungiDB:PV10_02342"/>
<name>A0A0D1ZKZ8_EXOME</name>
<evidence type="ECO:0000256" key="3">
    <source>
        <dbReference type="SAM" id="Phobius"/>
    </source>
</evidence>
<keyword evidence="3" id="KW-0472">Membrane</keyword>
<gene>
    <name evidence="5" type="ORF">PV10_02342</name>
</gene>
<evidence type="ECO:0000313" key="6">
    <source>
        <dbReference type="Proteomes" id="UP000054302"/>
    </source>
</evidence>
<dbReference type="HOGENOM" id="CLU_025894_2_1_1"/>
<accession>A0A0D1ZKZ8</accession>
<feature type="transmembrane region" description="Helical" evidence="3">
    <location>
        <begin position="38"/>
        <end position="57"/>
    </location>
</feature>
<dbReference type="PROSITE" id="PS50850">
    <property type="entry name" value="MFS"/>
    <property type="match status" value="1"/>
</dbReference>
<dbReference type="EMBL" id="KN847521">
    <property type="protein sequence ID" value="KIV94589.1"/>
    <property type="molecule type" value="Genomic_DNA"/>
</dbReference>
<feature type="domain" description="Major facilitator superfamily (MFS) profile" evidence="4">
    <location>
        <begin position="26"/>
        <end position="479"/>
    </location>
</feature>
<evidence type="ECO:0000256" key="2">
    <source>
        <dbReference type="SAM" id="MobiDB-lite"/>
    </source>
</evidence>
<dbReference type="GO" id="GO:0022857">
    <property type="term" value="F:transmembrane transporter activity"/>
    <property type="evidence" value="ECO:0007669"/>
    <property type="project" value="InterPro"/>
</dbReference>
<feature type="compositionally biased region" description="Basic and acidic residues" evidence="2">
    <location>
        <begin position="487"/>
        <end position="499"/>
    </location>
</feature>
<feature type="region of interest" description="Disordered" evidence="2">
    <location>
        <begin position="225"/>
        <end position="255"/>
    </location>
</feature>
<dbReference type="PANTHER" id="PTHR23520">
    <property type="entry name" value="TRANSPORTER, PUTATIVE (AFU_ORTHOLOGUE AFUA_3G04000)-RELATED"/>
    <property type="match status" value="1"/>
</dbReference>
<dbReference type="GeneID" id="27320187"/>
<feature type="transmembrane region" description="Helical" evidence="3">
    <location>
        <begin position="364"/>
        <end position="382"/>
    </location>
</feature>
<feature type="transmembrane region" description="Helical" evidence="3">
    <location>
        <begin position="12"/>
        <end position="31"/>
    </location>
</feature>
<evidence type="ECO:0000259" key="4">
    <source>
        <dbReference type="PROSITE" id="PS50850"/>
    </source>
</evidence>
<dbReference type="AlphaFoldDB" id="A0A0D1ZKZ8"/>
<protein>
    <recommendedName>
        <fullName evidence="4">Major facilitator superfamily (MFS) profile domain-containing protein</fullName>
    </recommendedName>
</protein>
<feature type="transmembrane region" description="Helical" evidence="3">
    <location>
        <begin position="192"/>
        <end position="212"/>
    </location>
</feature>
<evidence type="ECO:0000256" key="1">
    <source>
        <dbReference type="ARBA" id="ARBA00004141"/>
    </source>
</evidence>
<keyword evidence="3" id="KW-0812">Transmembrane</keyword>